<accession>A0ABS8XM67</accession>
<dbReference type="Proteomes" id="UP001201463">
    <property type="component" value="Unassembled WGS sequence"/>
</dbReference>
<feature type="region of interest" description="Disordered" evidence="1">
    <location>
        <begin position="117"/>
        <end position="150"/>
    </location>
</feature>
<gene>
    <name evidence="2" type="ORF">LXT12_26030</name>
</gene>
<evidence type="ECO:0000256" key="1">
    <source>
        <dbReference type="SAM" id="MobiDB-lite"/>
    </source>
</evidence>
<reference evidence="2 3" key="1">
    <citation type="submission" date="2021-12" db="EMBL/GenBank/DDBJ databases">
        <title>Genome seq of p7.</title>
        <authorList>
            <person name="Seo T."/>
        </authorList>
    </citation>
    <scope>NUCLEOTIDE SEQUENCE [LARGE SCALE GENOMIC DNA]</scope>
    <source>
        <strain evidence="2 3">P7</strain>
    </source>
</reference>
<proteinExistence type="predicted"/>
<dbReference type="EMBL" id="JAJTWT010000021">
    <property type="protein sequence ID" value="MCE4540697.1"/>
    <property type="molecule type" value="Genomic_DNA"/>
</dbReference>
<dbReference type="RefSeq" id="WP_233395356.1">
    <property type="nucleotide sequence ID" value="NZ_JAJTWT010000021.1"/>
</dbReference>
<comment type="caution">
    <text evidence="2">The sequence shown here is derived from an EMBL/GenBank/DDBJ whole genome shotgun (WGS) entry which is preliminary data.</text>
</comment>
<feature type="compositionally biased region" description="Basic and acidic residues" evidence="1">
    <location>
        <begin position="119"/>
        <end position="130"/>
    </location>
</feature>
<evidence type="ECO:0000313" key="2">
    <source>
        <dbReference type="EMBL" id="MCE4540697.1"/>
    </source>
</evidence>
<feature type="compositionally biased region" description="Gly residues" evidence="1">
    <location>
        <begin position="140"/>
        <end position="150"/>
    </location>
</feature>
<evidence type="ECO:0000313" key="3">
    <source>
        <dbReference type="Proteomes" id="UP001201463"/>
    </source>
</evidence>
<keyword evidence="3" id="KW-1185">Reference proteome</keyword>
<sequence length="150" mass="16342">MMELTAHLPWFLLSVEINAPDEPDAFFVRTLCIAWDRELADVLGSLEAERVKGIVCLTPGWQSPNGQWSAREILEVWTCSSEGGDSVLLRDAAGQTFDCGLMPQHVEPMARTLVLRVEPGSREHAPQEKRGTRRSTTPGDGAGRAGKAGA</sequence>
<name>A0ABS8XM67_9BURK</name>
<organism evidence="2 3">
    <name type="scientific">Pelomonas caseinilytica</name>
    <dbReference type="NCBI Taxonomy" id="2906763"/>
    <lineage>
        <taxon>Bacteria</taxon>
        <taxon>Pseudomonadati</taxon>
        <taxon>Pseudomonadota</taxon>
        <taxon>Betaproteobacteria</taxon>
        <taxon>Burkholderiales</taxon>
        <taxon>Sphaerotilaceae</taxon>
        <taxon>Roseateles</taxon>
    </lineage>
</organism>
<protein>
    <submittedName>
        <fullName evidence="2">Uncharacterized protein</fullName>
    </submittedName>
</protein>